<organism evidence="2 3">
    <name type="scientific">Aphis craccivora</name>
    <name type="common">Cowpea aphid</name>
    <dbReference type="NCBI Taxonomy" id="307492"/>
    <lineage>
        <taxon>Eukaryota</taxon>
        <taxon>Metazoa</taxon>
        <taxon>Ecdysozoa</taxon>
        <taxon>Arthropoda</taxon>
        <taxon>Hexapoda</taxon>
        <taxon>Insecta</taxon>
        <taxon>Pterygota</taxon>
        <taxon>Neoptera</taxon>
        <taxon>Paraneoptera</taxon>
        <taxon>Hemiptera</taxon>
        <taxon>Sternorrhyncha</taxon>
        <taxon>Aphidomorpha</taxon>
        <taxon>Aphidoidea</taxon>
        <taxon>Aphididae</taxon>
        <taxon>Aphidini</taxon>
        <taxon>Aphis</taxon>
        <taxon>Aphis</taxon>
    </lineage>
</organism>
<dbReference type="AlphaFoldDB" id="A0A6G0YFN8"/>
<keyword evidence="1" id="KW-0472">Membrane</keyword>
<sequence length="323" mass="37325">MHQGIIEMCEVEICNLHCMIVDTYVIFPGVLITDVEKEYKFLSRGYYVHWVIFDDVMNLIVVDIEIGSGLNDDDAICLKSLIFVYHKINIAIVFYNYRKINITMNILFFNEMLKRVLYTSTLWGRIKVWTAGVPKDIRSGVLAMIGYYLPTTLSQKRCHVTIAFISSYMIFASTELGCYTNVCRSLIAYLYEGGCAYRSLVDFYKMNYKKKLLQVLVLDLIKVFNDLNRNTCYTKICVSHINFSNNIPNTCTVCRLVIVSMFIIYFLNIITFWGTASQKKIRKLQIIQSKFLKIALKAPWLILNKTEGALHYKIGNKTTIILG</sequence>
<reference evidence="2 3" key="1">
    <citation type="submission" date="2019-08" db="EMBL/GenBank/DDBJ databases">
        <title>Whole genome of Aphis craccivora.</title>
        <authorList>
            <person name="Voronova N.V."/>
            <person name="Shulinski R.S."/>
            <person name="Bandarenka Y.V."/>
            <person name="Zhorov D.G."/>
            <person name="Warner D."/>
        </authorList>
    </citation>
    <scope>NUCLEOTIDE SEQUENCE [LARGE SCALE GENOMIC DNA]</scope>
    <source>
        <strain evidence="2">180601</strain>
        <tissue evidence="2">Whole Body</tissue>
    </source>
</reference>
<evidence type="ECO:0000313" key="3">
    <source>
        <dbReference type="Proteomes" id="UP000478052"/>
    </source>
</evidence>
<protein>
    <submittedName>
        <fullName evidence="2">Uncharacterized protein</fullName>
    </submittedName>
</protein>
<accession>A0A6G0YFN8</accession>
<evidence type="ECO:0000313" key="2">
    <source>
        <dbReference type="EMBL" id="KAF0754746.1"/>
    </source>
</evidence>
<feature type="transmembrane region" description="Helical" evidence="1">
    <location>
        <begin position="256"/>
        <end position="276"/>
    </location>
</feature>
<dbReference type="Proteomes" id="UP000478052">
    <property type="component" value="Unassembled WGS sequence"/>
</dbReference>
<keyword evidence="3" id="KW-1185">Reference proteome</keyword>
<evidence type="ECO:0000256" key="1">
    <source>
        <dbReference type="SAM" id="Phobius"/>
    </source>
</evidence>
<dbReference type="EMBL" id="VUJU01004324">
    <property type="protein sequence ID" value="KAF0754746.1"/>
    <property type="molecule type" value="Genomic_DNA"/>
</dbReference>
<keyword evidence="1" id="KW-0812">Transmembrane</keyword>
<proteinExistence type="predicted"/>
<name>A0A6G0YFN8_APHCR</name>
<gene>
    <name evidence="2" type="ORF">FWK35_00021570</name>
</gene>
<keyword evidence="1" id="KW-1133">Transmembrane helix</keyword>
<comment type="caution">
    <text evidence="2">The sequence shown here is derived from an EMBL/GenBank/DDBJ whole genome shotgun (WGS) entry which is preliminary data.</text>
</comment>